<evidence type="ECO:0000259" key="1">
    <source>
        <dbReference type="Pfam" id="PF14534"/>
    </source>
</evidence>
<evidence type="ECO:0000313" key="3">
    <source>
        <dbReference type="Proteomes" id="UP001365405"/>
    </source>
</evidence>
<dbReference type="InterPro" id="IPR027843">
    <property type="entry name" value="DUF4440"/>
</dbReference>
<organism evidence="2 3">
    <name type="scientific">Pseudaquabacterium inlustre</name>
    <dbReference type="NCBI Taxonomy" id="2984192"/>
    <lineage>
        <taxon>Bacteria</taxon>
        <taxon>Pseudomonadati</taxon>
        <taxon>Pseudomonadota</taxon>
        <taxon>Betaproteobacteria</taxon>
        <taxon>Burkholderiales</taxon>
        <taxon>Sphaerotilaceae</taxon>
        <taxon>Pseudaquabacterium</taxon>
    </lineage>
</organism>
<protein>
    <submittedName>
        <fullName evidence="2">Nuclear transport factor 2 family protein</fullName>
    </submittedName>
</protein>
<comment type="caution">
    <text evidence="2">The sequence shown here is derived from an EMBL/GenBank/DDBJ whole genome shotgun (WGS) entry which is preliminary data.</text>
</comment>
<evidence type="ECO:0000313" key="2">
    <source>
        <dbReference type="EMBL" id="MEK8053149.1"/>
    </source>
</evidence>
<dbReference type="Gene3D" id="3.10.450.50">
    <property type="match status" value="1"/>
</dbReference>
<accession>A0ABU9CQX1</accession>
<dbReference type="Pfam" id="PF14534">
    <property type="entry name" value="DUF4440"/>
    <property type="match status" value="1"/>
</dbReference>
<reference evidence="2 3" key="1">
    <citation type="submission" date="2024-04" db="EMBL/GenBank/DDBJ databases">
        <title>Novel species of the genus Ideonella isolated from streams.</title>
        <authorList>
            <person name="Lu H."/>
        </authorList>
    </citation>
    <scope>NUCLEOTIDE SEQUENCE [LARGE SCALE GENOMIC DNA]</scope>
    <source>
        <strain evidence="2 3">DXS22W</strain>
    </source>
</reference>
<name>A0ABU9CQX1_9BURK</name>
<sequence>MNDLHPELTAELKALEETLMDHKVRANPDRVAPLLAPEFVEFGASGTVLDRAAAVAVLAAEGTPLTRRMRQFRLRALGPDMALTTCRVTRSDGRETLRSSVWQKRDGRWLMVFHQGTEAAGADEGTS</sequence>
<proteinExistence type="predicted"/>
<feature type="domain" description="DUF4440" evidence="1">
    <location>
        <begin position="12"/>
        <end position="111"/>
    </location>
</feature>
<dbReference type="Proteomes" id="UP001365405">
    <property type="component" value="Unassembled WGS sequence"/>
</dbReference>
<dbReference type="RefSeq" id="WP_341412895.1">
    <property type="nucleotide sequence ID" value="NZ_JBBUTH010000011.1"/>
</dbReference>
<keyword evidence="3" id="KW-1185">Reference proteome</keyword>
<dbReference type="InterPro" id="IPR032710">
    <property type="entry name" value="NTF2-like_dom_sf"/>
</dbReference>
<dbReference type="EMBL" id="JBBUTH010000011">
    <property type="protein sequence ID" value="MEK8053149.1"/>
    <property type="molecule type" value="Genomic_DNA"/>
</dbReference>
<dbReference type="SUPFAM" id="SSF54427">
    <property type="entry name" value="NTF2-like"/>
    <property type="match status" value="1"/>
</dbReference>
<gene>
    <name evidence="2" type="ORF">AACH10_23040</name>
</gene>